<dbReference type="KEGG" id="smen:SAMEA4412692_0760"/>
<dbReference type="eggNOG" id="COG1187">
    <property type="taxonomic scope" value="Bacteria"/>
</dbReference>
<dbReference type="InterPro" id="IPR020094">
    <property type="entry name" value="TruA/RsuA/RluB/E/F_N"/>
</dbReference>
<dbReference type="SUPFAM" id="SSF55174">
    <property type="entry name" value="Alpha-L RNA-binding motif"/>
    <property type="match status" value="1"/>
</dbReference>
<proteinExistence type="predicted"/>
<evidence type="ECO:0000313" key="3">
    <source>
        <dbReference type="EMBL" id="SNU87735.1"/>
    </source>
</evidence>
<name>A0A239SQJ5_9STRE</name>
<evidence type="ECO:0000259" key="2">
    <source>
        <dbReference type="Pfam" id="PF01479"/>
    </source>
</evidence>
<keyword evidence="1" id="KW-0694">RNA-binding</keyword>
<dbReference type="EC" id="5.4.99.22" evidence="3"/>
<sequence length="142" mass="16431">MLARVQLQNTRLRGFSPVSLLHIPCLYFSKSIDWQNLERYQMRLDKLLWKNGLASKKKIKQVFQTNQVTIDGQPAKYLGQNVDPSLQKILMNGKQIHDNSQVYFMLNKPKGYVTAVSDDTNPTVLDLLKPEDQREGIYHIGR</sequence>
<evidence type="ECO:0000313" key="4">
    <source>
        <dbReference type="Proteomes" id="UP000215185"/>
    </source>
</evidence>
<organism evidence="3 4">
    <name type="scientific">Streptococcus merionis</name>
    <dbReference type="NCBI Taxonomy" id="400065"/>
    <lineage>
        <taxon>Bacteria</taxon>
        <taxon>Bacillati</taxon>
        <taxon>Bacillota</taxon>
        <taxon>Bacilli</taxon>
        <taxon>Lactobacillales</taxon>
        <taxon>Streptococcaceae</taxon>
        <taxon>Streptococcus</taxon>
    </lineage>
</organism>
<dbReference type="GO" id="GO:0003723">
    <property type="term" value="F:RNA binding"/>
    <property type="evidence" value="ECO:0007669"/>
    <property type="project" value="UniProtKB-KW"/>
</dbReference>
<gene>
    <name evidence="3" type="primary">rluB_1</name>
    <name evidence="3" type="ORF">SAMEA4412692_00760</name>
</gene>
<dbReference type="EMBL" id="LT906439">
    <property type="protein sequence ID" value="SNU87735.1"/>
    <property type="molecule type" value="Genomic_DNA"/>
</dbReference>
<feature type="domain" description="RNA-binding S4" evidence="2">
    <location>
        <begin position="42"/>
        <end position="85"/>
    </location>
</feature>
<dbReference type="GO" id="GO:0160139">
    <property type="term" value="F:23S rRNA pseudouridine(2605) synthase activity"/>
    <property type="evidence" value="ECO:0007669"/>
    <property type="project" value="UniProtKB-EC"/>
</dbReference>
<keyword evidence="4" id="KW-1185">Reference proteome</keyword>
<keyword evidence="3" id="KW-0413">Isomerase</keyword>
<dbReference type="PANTHER" id="PTHR47683:SF4">
    <property type="entry name" value="PSEUDOURIDINE SYNTHASE"/>
    <property type="match status" value="1"/>
</dbReference>
<dbReference type="CDD" id="cd00165">
    <property type="entry name" value="S4"/>
    <property type="match status" value="1"/>
</dbReference>
<accession>A0A239SQJ5</accession>
<protein>
    <submittedName>
        <fullName evidence="3">16S rRNA uridine-516 pseudouridylate synthase family protein</fullName>
        <ecNumber evidence="3">5.4.99.22</ecNumber>
    </submittedName>
</protein>
<dbReference type="InterPro" id="IPR036986">
    <property type="entry name" value="S4_RNA-bd_sf"/>
</dbReference>
<dbReference type="InterPro" id="IPR050343">
    <property type="entry name" value="RsuA_PseudoU_synthase"/>
</dbReference>
<dbReference type="PANTHER" id="PTHR47683">
    <property type="entry name" value="PSEUDOURIDINE SYNTHASE FAMILY PROTEIN-RELATED"/>
    <property type="match status" value="1"/>
</dbReference>
<dbReference type="STRING" id="1123308.GCA_000380085_00103"/>
<dbReference type="Gene3D" id="3.10.290.10">
    <property type="entry name" value="RNA-binding S4 domain"/>
    <property type="match status" value="1"/>
</dbReference>
<dbReference type="InterPro" id="IPR002942">
    <property type="entry name" value="S4_RNA-bd"/>
</dbReference>
<reference evidence="3 4" key="1">
    <citation type="submission" date="2017-06" db="EMBL/GenBank/DDBJ databases">
        <authorList>
            <consortium name="Pathogen Informatics"/>
        </authorList>
    </citation>
    <scope>NUCLEOTIDE SEQUENCE [LARGE SCALE GENOMIC DNA]</scope>
    <source>
        <strain evidence="3 4">NCTC13788</strain>
    </source>
</reference>
<dbReference type="AlphaFoldDB" id="A0A239SQJ5"/>
<dbReference type="Pfam" id="PF01479">
    <property type="entry name" value="S4"/>
    <property type="match status" value="1"/>
</dbReference>
<dbReference type="Proteomes" id="UP000215185">
    <property type="component" value="Chromosome 1"/>
</dbReference>
<evidence type="ECO:0000256" key="1">
    <source>
        <dbReference type="PROSITE-ProRule" id="PRU00182"/>
    </source>
</evidence>
<dbReference type="Gene3D" id="3.30.70.580">
    <property type="entry name" value="Pseudouridine synthase I, catalytic domain, N-terminal subdomain"/>
    <property type="match status" value="1"/>
</dbReference>
<dbReference type="PROSITE" id="PS50889">
    <property type="entry name" value="S4"/>
    <property type="match status" value="1"/>
</dbReference>